<evidence type="ECO:0000313" key="1">
    <source>
        <dbReference type="EMBL" id="KAF2445634.1"/>
    </source>
</evidence>
<name>A0A9P4PMI7_9PLEO</name>
<proteinExistence type="predicted"/>
<dbReference type="Proteomes" id="UP000799764">
    <property type="component" value="Unassembled WGS sequence"/>
</dbReference>
<protein>
    <submittedName>
        <fullName evidence="1">Uncharacterized protein</fullName>
    </submittedName>
</protein>
<keyword evidence="2" id="KW-1185">Reference proteome</keyword>
<sequence length="236" mass="27020">MEPKKLQRTSQPEEYQKTRILDGIKGFFLRMLGPKKSAPNVFRLVDLPRELIDMILDMAISNETPQHSTSITLSSAYSELASYDALSSNFFVRFPFVLPAVPAVFHLNHSVRAKLLRRHSRYILELAIPGCNEGIRPWIYRHGCNNELRLTMPTRLSSFHIALLMRCISPQLAVQKALKVVTIEKHFCCRWVQVVWLLEMSIVDEGEEKDAIVAGSRIGPPRTGERMRWKIVSFSA</sequence>
<dbReference type="AlphaFoldDB" id="A0A9P4PMI7"/>
<accession>A0A9P4PMI7</accession>
<reference evidence="1" key="1">
    <citation type="journal article" date="2020" name="Stud. Mycol.">
        <title>101 Dothideomycetes genomes: a test case for predicting lifestyles and emergence of pathogens.</title>
        <authorList>
            <person name="Haridas S."/>
            <person name="Albert R."/>
            <person name="Binder M."/>
            <person name="Bloem J."/>
            <person name="Labutti K."/>
            <person name="Salamov A."/>
            <person name="Andreopoulos B."/>
            <person name="Baker S."/>
            <person name="Barry K."/>
            <person name="Bills G."/>
            <person name="Bluhm B."/>
            <person name="Cannon C."/>
            <person name="Castanera R."/>
            <person name="Culley D."/>
            <person name="Daum C."/>
            <person name="Ezra D."/>
            <person name="Gonzalez J."/>
            <person name="Henrissat B."/>
            <person name="Kuo A."/>
            <person name="Liang C."/>
            <person name="Lipzen A."/>
            <person name="Lutzoni F."/>
            <person name="Magnuson J."/>
            <person name="Mondo S."/>
            <person name="Nolan M."/>
            <person name="Ohm R."/>
            <person name="Pangilinan J."/>
            <person name="Park H.-J."/>
            <person name="Ramirez L."/>
            <person name="Alfaro M."/>
            <person name="Sun H."/>
            <person name="Tritt A."/>
            <person name="Yoshinaga Y."/>
            <person name="Zwiers L.-H."/>
            <person name="Turgeon B."/>
            <person name="Goodwin S."/>
            <person name="Spatafora J."/>
            <person name="Crous P."/>
            <person name="Grigoriev I."/>
        </authorList>
    </citation>
    <scope>NUCLEOTIDE SEQUENCE</scope>
    <source>
        <strain evidence="1">CBS 690.94</strain>
    </source>
</reference>
<dbReference type="EMBL" id="MU001499">
    <property type="protein sequence ID" value="KAF2445634.1"/>
    <property type="molecule type" value="Genomic_DNA"/>
</dbReference>
<evidence type="ECO:0000313" key="2">
    <source>
        <dbReference type="Proteomes" id="UP000799764"/>
    </source>
</evidence>
<organism evidence="1 2">
    <name type="scientific">Karstenula rhodostoma CBS 690.94</name>
    <dbReference type="NCBI Taxonomy" id="1392251"/>
    <lineage>
        <taxon>Eukaryota</taxon>
        <taxon>Fungi</taxon>
        <taxon>Dikarya</taxon>
        <taxon>Ascomycota</taxon>
        <taxon>Pezizomycotina</taxon>
        <taxon>Dothideomycetes</taxon>
        <taxon>Pleosporomycetidae</taxon>
        <taxon>Pleosporales</taxon>
        <taxon>Massarineae</taxon>
        <taxon>Didymosphaeriaceae</taxon>
        <taxon>Karstenula</taxon>
    </lineage>
</organism>
<comment type="caution">
    <text evidence="1">The sequence shown here is derived from an EMBL/GenBank/DDBJ whole genome shotgun (WGS) entry which is preliminary data.</text>
</comment>
<gene>
    <name evidence="1" type="ORF">P171DRAFT_269389</name>
</gene>